<organism evidence="2 3">
    <name type="scientific">Gordonia phage Nadeem</name>
    <dbReference type="NCBI Taxonomy" id="2250369"/>
    <lineage>
        <taxon>Viruses</taxon>
        <taxon>Duplodnaviria</taxon>
        <taxon>Heunggongvirae</taxon>
        <taxon>Uroviricota</taxon>
        <taxon>Caudoviricetes</taxon>
        <taxon>Betterkatzvirus</taxon>
        <taxon>Betterkatzvirus betterkatz</taxon>
    </lineage>
</organism>
<accession>A0A2Z5HDW5</accession>
<keyword evidence="1" id="KW-1133">Transmembrane helix</keyword>
<sequence>MRAGTRAVLDTVAGILVAAALIVDAVANLVDPGAGHA</sequence>
<gene>
    <name evidence="2" type="primary">55</name>
    <name evidence="2" type="ORF">SEA_NADEEM_55</name>
</gene>
<name>A0A2Z5HDW5_9CAUD</name>
<evidence type="ECO:0000256" key="1">
    <source>
        <dbReference type="SAM" id="Phobius"/>
    </source>
</evidence>
<feature type="transmembrane region" description="Helical" evidence="1">
    <location>
        <begin position="7"/>
        <end position="30"/>
    </location>
</feature>
<protein>
    <submittedName>
        <fullName evidence="2">Uncharacterized protein</fullName>
    </submittedName>
</protein>
<keyword evidence="1" id="KW-0472">Membrane</keyword>
<proteinExistence type="predicted"/>
<dbReference type="EMBL" id="MH399781">
    <property type="protein sequence ID" value="AXC38133.1"/>
    <property type="molecule type" value="Genomic_DNA"/>
</dbReference>
<reference evidence="3" key="1">
    <citation type="submission" date="2018-05" db="EMBL/GenBank/DDBJ databases">
        <authorList>
            <person name="Agudelo C."/>
            <person name="Belgraves K."/>
            <person name="Bryant B."/>
            <person name="Burch A."/>
            <person name="Burrows Z."/>
            <person name="Douthitt C."/>
            <person name="Delaflor Y."/>
            <person name="Durden S."/>
            <person name="Esquivel A."/>
            <person name="Garofalo J."/>
            <person name="Grace R."/>
            <person name="Kronk J."/>
            <person name="Krumfolz S."/>
            <person name="Kuiack J."/>
            <person name="Lindo R."/>
            <person name="Noel R."/>
            <person name="Norus J."/>
            <person name="Parks M."/>
            <person name="Rahmoune A."/>
            <person name="Rivera D."/>
            <person name="Rodriguez J."/>
            <person name="Thompson S."/>
            <person name="Vasquez J."/>
            <person name="Vosburg C."/>
            <person name="Wiersma-Koch H."/>
            <person name="D'Elia T."/>
            <person name="Garlena R.A."/>
            <person name="Russell D.A."/>
            <person name="Pope W.H."/>
            <person name="Jacobs-Sera D."/>
            <person name="Hatfull G.F."/>
        </authorList>
    </citation>
    <scope>NUCLEOTIDE SEQUENCE [LARGE SCALE GENOMIC DNA]</scope>
</reference>
<dbReference type="Proteomes" id="UP000252271">
    <property type="component" value="Segment"/>
</dbReference>
<evidence type="ECO:0000313" key="2">
    <source>
        <dbReference type="EMBL" id="AXC38133.1"/>
    </source>
</evidence>
<keyword evidence="1" id="KW-0812">Transmembrane</keyword>
<evidence type="ECO:0000313" key="3">
    <source>
        <dbReference type="Proteomes" id="UP000252271"/>
    </source>
</evidence>